<evidence type="ECO:0000313" key="2">
    <source>
        <dbReference type="Proteomes" id="UP000762676"/>
    </source>
</evidence>
<dbReference type="EMBL" id="BMAT01010398">
    <property type="protein sequence ID" value="GFS26221.1"/>
    <property type="molecule type" value="Genomic_DNA"/>
</dbReference>
<dbReference type="Proteomes" id="UP000762676">
    <property type="component" value="Unassembled WGS sequence"/>
</dbReference>
<gene>
    <name evidence="1" type="ORF">ElyMa_005206900</name>
</gene>
<reference evidence="1 2" key="1">
    <citation type="journal article" date="2021" name="Elife">
        <title>Chloroplast acquisition without the gene transfer in kleptoplastic sea slugs, Plakobranchus ocellatus.</title>
        <authorList>
            <person name="Maeda T."/>
            <person name="Takahashi S."/>
            <person name="Yoshida T."/>
            <person name="Shimamura S."/>
            <person name="Takaki Y."/>
            <person name="Nagai Y."/>
            <person name="Toyoda A."/>
            <person name="Suzuki Y."/>
            <person name="Arimoto A."/>
            <person name="Ishii H."/>
            <person name="Satoh N."/>
            <person name="Nishiyama T."/>
            <person name="Hasebe M."/>
            <person name="Maruyama T."/>
            <person name="Minagawa J."/>
            <person name="Obokata J."/>
            <person name="Shigenobu S."/>
        </authorList>
    </citation>
    <scope>NUCLEOTIDE SEQUENCE [LARGE SCALE GENOMIC DNA]</scope>
</reference>
<comment type="caution">
    <text evidence="1">The sequence shown here is derived from an EMBL/GenBank/DDBJ whole genome shotgun (WGS) entry which is preliminary data.</text>
</comment>
<protein>
    <submittedName>
        <fullName evidence="1">Uncharacterized protein</fullName>
    </submittedName>
</protein>
<dbReference type="AlphaFoldDB" id="A0AAV4JV43"/>
<proteinExistence type="predicted"/>
<organism evidence="1 2">
    <name type="scientific">Elysia marginata</name>
    <dbReference type="NCBI Taxonomy" id="1093978"/>
    <lineage>
        <taxon>Eukaryota</taxon>
        <taxon>Metazoa</taxon>
        <taxon>Spiralia</taxon>
        <taxon>Lophotrochozoa</taxon>
        <taxon>Mollusca</taxon>
        <taxon>Gastropoda</taxon>
        <taxon>Heterobranchia</taxon>
        <taxon>Euthyneura</taxon>
        <taxon>Panpulmonata</taxon>
        <taxon>Sacoglossa</taxon>
        <taxon>Placobranchoidea</taxon>
        <taxon>Plakobranchidae</taxon>
        <taxon>Elysia</taxon>
    </lineage>
</organism>
<name>A0AAV4JV43_9GAST</name>
<evidence type="ECO:0000313" key="1">
    <source>
        <dbReference type="EMBL" id="GFS26221.1"/>
    </source>
</evidence>
<keyword evidence="2" id="KW-1185">Reference proteome</keyword>
<sequence>MRAGSSRARLPVSGRLERRSGLRLPIVNLSDGVVRGIDKVLSWQVASVVSITQTVVLINTGGLSIYHLDNRGNHGWKLFPLAADYGRIHSLGAKALTDVYEYSMQDRAYFRDCMGLNDFSNQ</sequence>
<accession>A0AAV4JV43</accession>